<proteinExistence type="predicted"/>
<evidence type="ECO:0000313" key="2">
    <source>
        <dbReference type="EMBL" id="MTV47657.1"/>
    </source>
</evidence>
<gene>
    <name evidence="2" type="ORF">GJ688_01510</name>
</gene>
<sequence>MERSVSFEGTATRLTEGKGSILRILDEIEEMVETATRIPMTGKVLVDDHALLDSIDRIRTGLPEELRQAKWLTKERQRVIQEAEAECERMIEETKAYVAKMAGETEIVRLAQAKAEEILAEAKGTANDLKVDARDYADEVLRQMEQTLNKSINTVRKGREELQEHWGREHEEDY</sequence>
<evidence type="ECO:0000256" key="1">
    <source>
        <dbReference type="SAM" id="Coils"/>
    </source>
</evidence>
<organism evidence="2 3">
    <name type="scientific">Heliobacterium mobile</name>
    <name type="common">Heliobacillus mobilis</name>
    <dbReference type="NCBI Taxonomy" id="28064"/>
    <lineage>
        <taxon>Bacteria</taxon>
        <taxon>Bacillati</taxon>
        <taxon>Bacillota</taxon>
        <taxon>Clostridia</taxon>
        <taxon>Eubacteriales</taxon>
        <taxon>Heliobacteriaceae</taxon>
        <taxon>Heliobacterium</taxon>
    </lineage>
</organism>
<keyword evidence="1" id="KW-0175">Coiled coil</keyword>
<dbReference type="EMBL" id="WNKU01000001">
    <property type="protein sequence ID" value="MTV47657.1"/>
    <property type="molecule type" value="Genomic_DNA"/>
</dbReference>
<name>A0A6I3SB62_HELMO</name>
<dbReference type="AlphaFoldDB" id="A0A6I3SB62"/>
<evidence type="ECO:0000313" key="3">
    <source>
        <dbReference type="Proteomes" id="UP000430670"/>
    </source>
</evidence>
<feature type="coiled-coil region" evidence="1">
    <location>
        <begin position="73"/>
        <end position="161"/>
    </location>
</feature>
<protein>
    <submittedName>
        <fullName evidence="2">ATPase</fullName>
    </submittedName>
</protein>
<dbReference type="Proteomes" id="UP000430670">
    <property type="component" value="Unassembled WGS sequence"/>
</dbReference>
<comment type="caution">
    <text evidence="2">The sequence shown here is derived from an EMBL/GenBank/DDBJ whole genome shotgun (WGS) entry which is preliminary data.</text>
</comment>
<keyword evidence="3" id="KW-1185">Reference proteome</keyword>
<accession>A0A6I3SB62</accession>
<reference evidence="2 3" key="1">
    <citation type="submission" date="2019-11" db="EMBL/GenBank/DDBJ databases">
        <title>Whole-genome sequence of a the green, strictly anaerobic photosynthetic bacterium Heliobacillus mobilis DSM 6151.</title>
        <authorList>
            <person name="Kyndt J.A."/>
            <person name="Meyer T.E."/>
        </authorList>
    </citation>
    <scope>NUCLEOTIDE SEQUENCE [LARGE SCALE GENOMIC DNA]</scope>
    <source>
        <strain evidence="2 3">DSM 6151</strain>
    </source>
</reference>
<dbReference type="RefSeq" id="WP_155474746.1">
    <property type="nucleotide sequence ID" value="NZ_WNKU01000001.1"/>
</dbReference>
<dbReference type="OrthoDB" id="1690557at2"/>